<dbReference type="Pfam" id="PF02566">
    <property type="entry name" value="OsmC"/>
    <property type="match status" value="1"/>
</dbReference>
<dbReference type="InterPro" id="IPR015946">
    <property type="entry name" value="KH_dom-like_a/b"/>
</dbReference>
<accession>T1CCM4</accession>
<sequence length="83" mass="8557">HSALKLVARSKGVDLTDSAVSVEVGIGLDDSDGGFGLTVAIEAEMPGINEALALELVELAHQTCPYSKATMGNIKVTLTVTSE</sequence>
<gene>
    <name evidence="2" type="ORF">B1A_01899</name>
</gene>
<dbReference type="PANTHER" id="PTHR33797:SF2">
    <property type="entry name" value="ORGANIC HYDROPEROXIDE RESISTANCE PROTEIN-LIKE"/>
    <property type="match status" value="1"/>
</dbReference>
<dbReference type="InterPro" id="IPR003718">
    <property type="entry name" value="OsmC/Ohr_fam"/>
</dbReference>
<feature type="non-terminal residue" evidence="2">
    <location>
        <position position="1"/>
    </location>
</feature>
<dbReference type="EMBL" id="AUZX01001425">
    <property type="protein sequence ID" value="EQD79128.1"/>
    <property type="molecule type" value="Genomic_DNA"/>
</dbReference>
<proteinExistence type="inferred from homology"/>
<organism evidence="2">
    <name type="scientific">mine drainage metagenome</name>
    <dbReference type="NCBI Taxonomy" id="410659"/>
    <lineage>
        <taxon>unclassified sequences</taxon>
        <taxon>metagenomes</taxon>
        <taxon>ecological metagenomes</taxon>
    </lineage>
</organism>
<protein>
    <submittedName>
        <fullName evidence="2">Organic hydroperoxide resistance protein</fullName>
    </submittedName>
</protein>
<comment type="caution">
    <text evidence="2">The sequence shown here is derived from an EMBL/GenBank/DDBJ whole genome shotgun (WGS) entry which is preliminary data.</text>
</comment>
<name>T1CCM4_9ZZZZ</name>
<dbReference type="Gene3D" id="3.30.300.20">
    <property type="match status" value="1"/>
</dbReference>
<dbReference type="InterPro" id="IPR019953">
    <property type="entry name" value="OHR"/>
</dbReference>
<dbReference type="GO" id="GO:0006979">
    <property type="term" value="P:response to oxidative stress"/>
    <property type="evidence" value="ECO:0007669"/>
    <property type="project" value="InterPro"/>
</dbReference>
<reference evidence="2" key="2">
    <citation type="journal article" date="2014" name="ISME J.">
        <title>Microbial stratification in low pH oxic and suboxic macroscopic growths along an acid mine drainage.</title>
        <authorList>
            <person name="Mendez-Garcia C."/>
            <person name="Mesa V."/>
            <person name="Sprenger R.R."/>
            <person name="Richter M."/>
            <person name="Diez M.S."/>
            <person name="Solano J."/>
            <person name="Bargiela R."/>
            <person name="Golyshina O.V."/>
            <person name="Manteca A."/>
            <person name="Ramos J.L."/>
            <person name="Gallego J.R."/>
            <person name="Llorente I."/>
            <person name="Martins Dos Santos V.A."/>
            <person name="Jensen O.N."/>
            <person name="Pelaez A.I."/>
            <person name="Sanchez J."/>
            <person name="Ferrer M."/>
        </authorList>
    </citation>
    <scope>NUCLEOTIDE SEQUENCE</scope>
</reference>
<evidence type="ECO:0000256" key="1">
    <source>
        <dbReference type="ARBA" id="ARBA00007378"/>
    </source>
</evidence>
<dbReference type="SUPFAM" id="SSF82784">
    <property type="entry name" value="OsmC-like"/>
    <property type="match status" value="1"/>
</dbReference>
<dbReference type="AlphaFoldDB" id="T1CCM4"/>
<dbReference type="PANTHER" id="PTHR33797">
    <property type="entry name" value="ORGANIC HYDROPEROXIDE RESISTANCE PROTEIN-LIKE"/>
    <property type="match status" value="1"/>
</dbReference>
<reference evidence="2" key="1">
    <citation type="submission" date="2013-08" db="EMBL/GenBank/DDBJ databases">
        <authorList>
            <person name="Mendez C."/>
            <person name="Richter M."/>
            <person name="Ferrer M."/>
            <person name="Sanchez J."/>
        </authorList>
    </citation>
    <scope>NUCLEOTIDE SEQUENCE</scope>
</reference>
<evidence type="ECO:0000313" key="2">
    <source>
        <dbReference type="EMBL" id="EQD79128.1"/>
    </source>
</evidence>
<dbReference type="InterPro" id="IPR036102">
    <property type="entry name" value="OsmC/Ohrsf"/>
</dbReference>
<comment type="similarity">
    <text evidence="1">Belongs to the OsmC/Ohr family.</text>
</comment>